<dbReference type="EC" id="1.13.11.64" evidence="2"/>
<keyword evidence="2" id="KW-0560">Oxidoreductase</keyword>
<dbReference type="SUPFAM" id="SSF51182">
    <property type="entry name" value="RmlC-like cupins"/>
    <property type="match status" value="1"/>
</dbReference>
<reference evidence="2 3" key="1">
    <citation type="submission" date="2020-04" db="EMBL/GenBank/DDBJ databases">
        <authorList>
            <person name="De Canck E."/>
        </authorList>
    </citation>
    <scope>NUCLEOTIDE SEQUENCE [LARGE SCALE GENOMIC DNA]</scope>
    <source>
        <strain evidence="2 3">LMG 29739</strain>
    </source>
</reference>
<organism evidence="2 3">
    <name type="scientific">Paraburkholderia solisilvae</name>
    <dbReference type="NCBI Taxonomy" id="624376"/>
    <lineage>
        <taxon>Bacteria</taxon>
        <taxon>Pseudomonadati</taxon>
        <taxon>Pseudomonadota</taxon>
        <taxon>Betaproteobacteria</taxon>
        <taxon>Burkholderiales</taxon>
        <taxon>Burkholderiaceae</taxon>
        <taxon>Paraburkholderia</taxon>
    </lineage>
</organism>
<accession>A0A6J5EC86</accession>
<dbReference type="InterPro" id="IPR013096">
    <property type="entry name" value="Cupin_2"/>
</dbReference>
<dbReference type="RefSeq" id="WP_175113097.1">
    <property type="nucleotide sequence ID" value="NZ_CADIKF010000037.1"/>
</dbReference>
<evidence type="ECO:0000313" key="3">
    <source>
        <dbReference type="Proteomes" id="UP000494329"/>
    </source>
</evidence>
<dbReference type="AlphaFoldDB" id="A0A6J5EC86"/>
<sequence>MSAIHERNQHPAAKSKSAVTHDGGLIPFAHYLSIASRTPPRPAHWSAKAIADATGRFPHGERGTAALVPCEEGFGDPGSVEAAPGISLTLQIVEPQQGTRPHRHAFWHLYLVVAGDGVGHVASEGDRHDAAAYSLVAGDVLYVPAWATHSFVNPDSTTPLMLYALQNLPQLAALGTLVREAPDGGIEHVYRVSSGEFHSL</sequence>
<keyword evidence="3" id="KW-1185">Reference proteome</keyword>
<dbReference type="Pfam" id="PF07883">
    <property type="entry name" value="Cupin_2"/>
    <property type="match status" value="1"/>
</dbReference>
<proteinExistence type="predicted"/>
<dbReference type="GO" id="GO:0051213">
    <property type="term" value="F:dioxygenase activity"/>
    <property type="evidence" value="ECO:0007669"/>
    <property type="project" value="UniProtKB-KW"/>
</dbReference>
<dbReference type="InterPro" id="IPR011051">
    <property type="entry name" value="RmlC_Cupin_sf"/>
</dbReference>
<dbReference type="Gene3D" id="2.60.120.10">
    <property type="entry name" value="Jelly Rolls"/>
    <property type="match status" value="1"/>
</dbReference>
<dbReference type="EMBL" id="CADIKF010000037">
    <property type="protein sequence ID" value="CAB3764220.1"/>
    <property type="molecule type" value="Genomic_DNA"/>
</dbReference>
<gene>
    <name evidence="2" type="primary">naaB</name>
    <name evidence="2" type="ORF">LMG29739_04280</name>
</gene>
<keyword evidence="2" id="KW-0223">Dioxygenase</keyword>
<dbReference type="InterPro" id="IPR014710">
    <property type="entry name" value="RmlC-like_jellyroll"/>
</dbReference>
<evidence type="ECO:0000259" key="1">
    <source>
        <dbReference type="Pfam" id="PF07883"/>
    </source>
</evidence>
<dbReference type="Proteomes" id="UP000494329">
    <property type="component" value="Unassembled WGS sequence"/>
</dbReference>
<feature type="domain" description="Cupin type-2" evidence="1">
    <location>
        <begin position="90"/>
        <end position="163"/>
    </location>
</feature>
<evidence type="ECO:0000313" key="2">
    <source>
        <dbReference type="EMBL" id="CAB3764220.1"/>
    </source>
</evidence>
<protein>
    <submittedName>
        <fullName evidence="2">5-nitrosalicylic acid 1,2-dioxygenase</fullName>
        <ecNumber evidence="2">1.13.11.64</ecNumber>
    </submittedName>
</protein>
<name>A0A6J5EC86_9BURK</name>